<organism evidence="2 3">
    <name type="scientific">Podarcis lilfordi</name>
    <name type="common">Lilford's wall lizard</name>
    <dbReference type="NCBI Taxonomy" id="74358"/>
    <lineage>
        <taxon>Eukaryota</taxon>
        <taxon>Metazoa</taxon>
        <taxon>Chordata</taxon>
        <taxon>Craniata</taxon>
        <taxon>Vertebrata</taxon>
        <taxon>Euteleostomi</taxon>
        <taxon>Lepidosauria</taxon>
        <taxon>Squamata</taxon>
        <taxon>Bifurcata</taxon>
        <taxon>Unidentata</taxon>
        <taxon>Episquamata</taxon>
        <taxon>Laterata</taxon>
        <taxon>Lacertibaenia</taxon>
        <taxon>Lacertidae</taxon>
        <taxon>Podarcis</taxon>
    </lineage>
</organism>
<dbReference type="EMBL" id="OX395129">
    <property type="protein sequence ID" value="CAI5772681.1"/>
    <property type="molecule type" value="Genomic_DNA"/>
</dbReference>
<feature type="compositionally biased region" description="Basic and acidic residues" evidence="1">
    <location>
        <begin position="119"/>
        <end position="137"/>
    </location>
</feature>
<gene>
    <name evidence="2" type="ORF">PODLI_1B008733</name>
</gene>
<accession>A0AA35K7U6</accession>
<evidence type="ECO:0000313" key="3">
    <source>
        <dbReference type="Proteomes" id="UP001178461"/>
    </source>
</evidence>
<feature type="compositionally biased region" description="Polar residues" evidence="1">
    <location>
        <begin position="76"/>
        <end position="95"/>
    </location>
</feature>
<feature type="non-terminal residue" evidence="2">
    <location>
        <position position="1"/>
    </location>
</feature>
<feature type="region of interest" description="Disordered" evidence="1">
    <location>
        <begin position="76"/>
        <end position="137"/>
    </location>
</feature>
<dbReference type="AlphaFoldDB" id="A0AA35K7U6"/>
<dbReference type="Proteomes" id="UP001178461">
    <property type="component" value="Chromosome 4"/>
</dbReference>
<name>A0AA35K7U6_9SAUR</name>
<evidence type="ECO:0000256" key="1">
    <source>
        <dbReference type="SAM" id="MobiDB-lite"/>
    </source>
</evidence>
<evidence type="ECO:0000313" key="2">
    <source>
        <dbReference type="EMBL" id="CAI5772681.1"/>
    </source>
</evidence>
<keyword evidence="3" id="KW-1185">Reference proteome</keyword>
<reference evidence="2" key="1">
    <citation type="submission" date="2022-12" db="EMBL/GenBank/DDBJ databases">
        <authorList>
            <person name="Alioto T."/>
            <person name="Alioto T."/>
            <person name="Gomez Garrido J."/>
        </authorList>
    </citation>
    <scope>NUCLEOTIDE SEQUENCE</scope>
</reference>
<sequence length="137" mass="14952">YIPFGSSSPGDLNGNATAFATQNKSAMPSHLMAYPGKFDHEYPGLAEKSRTVMKRSTIKVNQTVMFTTIALETLTRGSSSQRPSVKELSYSSLPSPQLAAGITPPFEEADRLTPLASSEKQRELEMDRQDNLAEVKA</sequence>
<proteinExistence type="predicted"/>
<protein>
    <submittedName>
        <fullName evidence="2">Uncharacterized protein</fullName>
    </submittedName>
</protein>